<dbReference type="EMBL" id="HG966617">
    <property type="protein sequence ID" value="CDO59180.1"/>
    <property type="molecule type" value="Genomic_DNA"/>
</dbReference>
<dbReference type="PANTHER" id="PTHR30376">
    <property type="entry name" value="SIGMA FACTOR RPOH HEAT SHOCK RELATED"/>
    <property type="match status" value="1"/>
</dbReference>
<evidence type="ECO:0000256" key="4">
    <source>
        <dbReference type="ARBA" id="ARBA00023125"/>
    </source>
</evidence>
<dbReference type="CDD" id="cd06171">
    <property type="entry name" value="Sigma70_r4"/>
    <property type="match status" value="1"/>
</dbReference>
<dbReference type="InterPro" id="IPR014284">
    <property type="entry name" value="RNA_pol_sigma-70_dom"/>
</dbReference>
<dbReference type="Pfam" id="PF04542">
    <property type="entry name" value="Sigma70_r2"/>
    <property type="match status" value="1"/>
</dbReference>
<organism evidence="8 9">
    <name type="scientific">Candidatus Phaeomarinibacter ectocarpi</name>
    <dbReference type="NCBI Taxonomy" id="1458461"/>
    <lineage>
        <taxon>Bacteria</taxon>
        <taxon>Pseudomonadati</taxon>
        <taxon>Pseudomonadota</taxon>
        <taxon>Alphaproteobacteria</taxon>
        <taxon>Hyphomicrobiales</taxon>
        <taxon>Parvibaculaceae</taxon>
        <taxon>Candidatus Phaeomarinibacter</taxon>
    </lineage>
</organism>
<feature type="domain" description="RNA polymerase sigma-70" evidence="7">
    <location>
        <begin position="74"/>
        <end position="87"/>
    </location>
</feature>
<dbReference type="InterPro" id="IPR000943">
    <property type="entry name" value="RNA_pol_sigma70"/>
</dbReference>
<keyword evidence="3" id="KW-0731">Sigma factor</keyword>
<dbReference type="Gene3D" id="1.20.120.1810">
    <property type="match status" value="1"/>
</dbReference>
<protein>
    <submittedName>
        <fullName evidence="8">RNA polymerase sigma factor RpoH-related protein</fullName>
    </submittedName>
</protein>
<dbReference type="PROSITE" id="PS00715">
    <property type="entry name" value="SIGMA70_1"/>
    <property type="match status" value="1"/>
</dbReference>
<dbReference type="GO" id="GO:0016987">
    <property type="term" value="F:sigma factor activity"/>
    <property type="evidence" value="ECO:0007669"/>
    <property type="project" value="UniProtKB-KW"/>
</dbReference>
<evidence type="ECO:0000313" key="9">
    <source>
        <dbReference type="Proteomes" id="UP000032160"/>
    </source>
</evidence>
<evidence type="ECO:0000256" key="6">
    <source>
        <dbReference type="SAM" id="MobiDB-lite"/>
    </source>
</evidence>
<evidence type="ECO:0000256" key="1">
    <source>
        <dbReference type="ARBA" id="ARBA00007788"/>
    </source>
</evidence>
<evidence type="ECO:0000256" key="5">
    <source>
        <dbReference type="ARBA" id="ARBA00023163"/>
    </source>
</evidence>
<dbReference type="GO" id="GO:0003677">
    <property type="term" value="F:DNA binding"/>
    <property type="evidence" value="ECO:0007669"/>
    <property type="project" value="UniProtKB-KW"/>
</dbReference>
<dbReference type="InterPro" id="IPR013324">
    <property type="entry name" value="RNA_pol_sigma_r3/r4-like"/>
</dbReference>
<dbReference type="HOGENOM" id="CLU_014793_3_5_5"/>
<dbReference type="SUPFAM" id="SSF88946">
    <property type="entry name" value="Sigma2 domain of RNA polymerase sigma factors"/>
    <property type="match status" value="1"/>
</dbReference>
<dbReference type="PRINTS" id="PR00046">
    <property type="entry name" value="SIGMA70FCT"/>
</dbReference>
<dbReference type="Pfam" id="PF04545">
    <property type="entry name" value="Sigma70_r4"/>
    <property type="match status" value="1"/>
</dbReference>
<comment type="similarity">
    <text evidence="1">Belongs to the sigma-70 factor family.</text>
</comment>
<keyword evidence="9" id="KW-1185">Reference proteome</keyword>
<dbReference type="AlphaFoldDB" id="X5ML57"/>
<dbReference type="Proteomes" id="UP000032160">
    <property type="component" value="Chromosome I"/>
</dbReference>
<evidence type="ECO:0000313" key="8">
    <source>
        <dbReference type="EMBL" id="CDO59180.1"/>
    </source>
</evidence>
<reference evidence="8 9" key="1">
    <citation type="journal article" date="2014" name="Front. Genet.">
        <title>Genome and metabolic network of "Candidatus Phaeomarinobacter ectocarpi" Ec32, a new candidate genus of Alphaproteobacteria frequently associated with brown algae.</title>
        <authorList>
            <person name="Dittami S.M."/>
            <person name="Barbeyron T."/>
            <person name="Boyen C."/>
            <person name="Cambefort J."/>
            <person name="Collet G."/>
            <person name="Delage L."/>
            <person name="Gobet A."/>
            <person name="Groisillier A."/>
            <person name="Leblanc C."/>
            <person name="Michel G."/>
            <person name="Scornet D."/>
            <person name="Siegel A."/>
            <person name="Tapia J.E."/>
            <person name="Tonon T."/>
        </authorList>
    </citation>
    <scope>NUCLEOTIDE SEQUENCE [LARGE SCALE GENOMIC DNA]</scope>
    <source>
        <strain evidence="8 9">Ec32</strain>
    </source>
</reference>
<dbReference type="NCBIfam" id="NF005693">
    <property type="entry name" value="PRK07500.1"/>
    <property type="match status" value="1"/>
</dbReference>
<feature type="region of interest" description="Disordered" evidence="6">
    <location>
        <begin position="178"/>
        <end position="198"/>
    </location>
</feature>
<dbReference type="GO" id="GO:0006352">
    <property type="term" value="P:DNA-templated transcription initiation"/>
    <property type="evidence" value="ECO:0007669"/>
    <property type="project" value="InterPro"/>
</dbReference>
<dbReference type="NCBIfam" id="TIGR02937">
    <property type="entry name" value="sigma70-ECF"/>
    <property type="match status" value="1"/>
</dbReference>
<keyword evidence="4" id="KW-0238">DNA-binding</keyword>
<dbReference type="Gene3D" id="1.20.140.160">
    <property type="match status" value="1"/>
</dbReference>
<sequence>MPATSAVSSQGSERKFIRTAMKAPLLEADHELDLARAWHDHKDEDALHELTSAYMRLVIAMAARFRIYGLPMGDLVQEGNVGLMQAAQRFDPERGVRFSTYASWWIRSSIQDYILRNWSIVRTGTTAAQKSLFFNLRRLRALINDGGSATMSPEGRTFVATQLRVPMRDVENMESRLSASDRSLNAAVPGMDSGEGGSMEWQDLLADERPDPEDETTDAHDADVRRRWLARALETLSERELFIIKRRRLSEDGETLESLGKELGISKERVRQVEHQALNKLRAALLKETDDVDALVDGA</sequence>
<dbReference type="PANTHER" id="PTHR30376:SF3">
    <property type="entry name" value="RNA POLYMERASE SIGMA FACTOR RPOH"/>
    <property type="match status" value="1"/>
</dbReference>
<dbReference type="InterPro" id="IPR013325">
    <property type="entry name" value="RNA_pol_sigma_r2"/>
</dbReference>
<dbReference type="SUPFAM" id="SSF88659">
    <property type="entry name" value="Sigma3 and sigma4 domains of RNA polymerase sigma factors"/>
    <property type="match status" value="1"/>
</dbReference>
<dbReference type="PIRSF" id="PIRSF000770">
    <property type="entry name" value="RNA_pol_sigma-SigE/K"/>
    <property type="match status" value="1"/>
</dbReference>
<dbReference type="NCBIfam" id="NF005143">
    <property type="entry name" value="PRK06596.1"/>
    <property type="match status" value="1"/>
</dbReference>
<evidence type="ECO:0000256" key="2">
    <source>
        <dbReference type="ARBA" id="ARBA00023015"/>
    </source>
</evidence>
<evidence type="ECO:0000259" key="7">
    <source>
        <dbReference type="PROSITE" id="PS00715"/>
    </source>
</evidence>
<gene>
    <name evidence="8" type="ORF">BN1012_Phect966</name>
</gene>
<name>X5ML57_9HYPH</name>
<accession>X5ML57</accession>
<dbReference type="InterPro" id="IPR007627">
    <property type="entry name" value="RNA_pol_sigma70_r2"/>
</dbReference>
<dbReference type="PATRIC" id="fig|1458461.3.peg.966"/>
<keyword evidence="5" id="KW-0804">Transcription</keyword>
<dbReference type="InterPro" id="IPR007630">
    <property type="entry name" value="RNA_pol_sigma70_r4"/>
</dbReference>
<dbReference type="InterPro" id="IPR050813">
    <property type="entry name" value="Sigma-70_Factor"/>
</dbReference>
<keyword evidence="2" id="KW-0805">Transcription regulation</keyword>
<dbReference type="KEGG" id="pect:BN1012_Phect966"/>
<evidence type="ECO:0000256" key="3">
    <source>
        <dbReference type="ARBA" id="ARBA00023082"/>
    </source>
</evidence>
<dbReference type="STRING" id="1458461.BN1012_Phect966"/>
<dbReference type="RefSeq" id="WP_043949914.1">
    <property type="nucleotide sequence ID" value="NZ_HG966617.1"/>
</dbReference>
<proteinExistence type="inferred from homology"/>
<dbReference type="OrthoDB" id="9809557at2"/>